<keyword evidence="8 11" id="KW-0411">Iron-sulfur</keyword>
<dbReference type="InterPro" id="IPR004644">
    <property type="entry name" value="Fe-S_L-Ser_mono"/>
</dbReference>
<reference evidence="15 16" key="1">
    <citation type="submission" date="2021-01" db="EMBL/GenBank/DDBJ databases">
        <title>Carboxyliciviraga sp.nov., isolated from coastal sediments.</title>
        <authorList>
            <person name="Lu D."/>
            <person name="Zhang T."/>
        </authorList>
    </citation>
    <scope>NUCLEOTIDE SEQUENCE [LARGE SCALE GENOMIC DNA]</scope>
    <source>
        <strain evidence="15 16">N1Y132</strain>
    </source>
</reference>
<organism evidence="15 16">
    <name type="scientific">Carboxylicivirga marina</name>
    <dbReference type="NCBI Taxonomy" id="2800988"/>
    <lineage>
        <taxon>Bacteria</taxon>
        <taxon>Pseudomonadati</taxon>
        <taxon>Bacteroidota</taxon>
        <taxon>Bacteroidia</taxon>
        <taxon>Marinilabiliales</taxon>
        <taxon>Marinilabiliaceae</taxon>
        <taxon>Carboxylicivirga</taxon>
    </lineage>
</organism>
<dbReference type="PANTHER" id="PTHR30182">
    <property type="entry name" value="L-SERINE DEHYDRATASE"/>
    <property type="match status" value="1"/>
</dbReference>
<evidence type="ECO:0000256" key="5">
    <source>
        <dbReference type="ARBA" id="ARBA00022485"/>
    </source>
</evidence>
<evidence type="ECO:0000256" key="2">
    <source>
        <dbReference type="ARBA" id="ARBA00004742"/>
    </source>
</evidence>
<keyword evidence="6 11" id="KW-0479">Metal-binding</keyword>
<dbReference type="Gene3D" id="3.30.1330.90">
    <property type="entry name" value="D-3-phosphoglycerate dehydrogenase, domain 3"/>
    <property type="match status" value="2"/>
</dbReference>
<dbReference type="InterPro" id="IPR029009">
    <property type="entry name" value="ASB_dom_sf"/>
</dbReference>
<evidence type="ECO:0000256" key="10">
    <source>
        <dbReference type="ARBA" id="ARBA00049406"/>
    </source>
</evidence>
<evidence type="ECO:0000256" key="12">
    <source>
        <dbReference type="SAM" id="MobiDB-lite"/>
    </source>
</evidence>
<dbReference type="GO" id="GO:0003941">
    <property type="term" value="F:L-serine ammonia-lyase activity"/>
    <property type="evidence" value="ECO:0007669"/>
    <property type="project" value="UniProtKB-EC"/>
</dbReference>
<feature type="domain" description="Serine dehydratase beta chain" evidence="14">
    <location>
        <begin position="3"/>
        <end position="60"/>
    </location>
</feature>
<name>A0ABS1HQE7_9BACT</name>
<dbReference type="InterPro" id="IPR005131">
    <property type="entry name" value="Ser_deHydtase_bsu"/>
</dbReference>
<evidence type="ECO:0000256" key="9">
    <source>
        <dbReference type="ARBA" id="ARBA00023239"/>
    </source>
</evidence>
<dbReference type="InterPro" id="IPR005130">
    <property type="entry name" value="Ser_deHydtase-like_asu"/>
</dbReference>
<dbReference type="Pfam" id="PF03313">
    <property type="entry name" value="SDH_alpha"/>
    <property type="match status" value="1"/>
</dbReference>
<accession>A0ABS1HQE7</accession>
<dbReference type="EC" id="4.3.1.17" evidence="11"/>
<comment type="catalytic activity">
    <reaction evidence="10 11">
        <text>L-serine = pyruvate + NH4(+)</text>
        <dbReference type="Rhea" id="RHEA:19169"/>
        <dbReference type="ChEBI" id="CHEBI:15361"/>
        <dbReference type="ChEBI" id="CHEBI:28938"/>
        <dbReference type="ChEBI" id="CHEBI:33384"/>
        <dbReference type="EC" id="4.3.1.17"/>
    </reaction>
</comment>
<evidence type="ECO:0000256" key="3">
    <source>
        <dbReference type="ARBA" id="ARBA00008636"/>
    </source>
</evidence>
<dbReference type="Proteomes" id="UP000605676">
    <property type="component" value="Unassembled WGS sequence"/>
</dbReference>
<feature type="domain" description="Serine dehydratase beta chain" evidence="14">
    <location>
        <begin position="72"/>
        <end position="116"/>
    </location>
</feature>
<dbReference type="Pfam" id="PF03315">
    <property type="entry name" value="SDH_beta"/>
    <property type="match status" value="2"/>
</dbReference>
<comment type="pathway">
    <text evidence="2">Carbohydrate biosynthesis; gluconeogenesis.</text>
</comment>
<gene>
    <name evidence="15" type="ORF">JIV24_21060</name>
</gene>
<evidence type="ECO:0000256" key="7">
    <source>
        <dbReference type="ARBA" id="ARBA00023004"/>
    </source>
</evidence>
<dbReference type="PANTHER" id="PTHR30182:SF1">
    <property type="entry name" value="L-SERINE DEHYDRATASE 1"/>
    <property type="match status" value="1"/>
</dbReference>
<dbReference type="SUPFAM" id="SSF143548">
    <property type="entry name" value="Serine metabolism enzymes domain"/>
    <property type="match status" value="1"/>
</dbReference>
<evidence type="ECO:0000256" key="11">
    <source>
        <dbReference type="RuleBase" id="RU366059"/>
    </source>
</evidence>
<evidence type="ECO:0000313" key="15">
    <source>
        <dbReference type="EMBL" id="MBK3519845.1"/>
    </source>
</evidence>
<dbReference type="RefSeq" id="WP_200467064.1">
    <property type="nucleotide sequence ID" value="NZ_JAENRR010000097.1"/>
</dbReference>
<dbReference type="NCBIfam" id="TIGR00720">
    <property type="entry name" value="sda_mono"/>
    <property type="match status" value="1"/>
</dbReference>
<evidence type="ECO:0000256" key="4">
    <source>
        <dbReference type="ARBA" id="ARBA00022432"/>
    </source>
</evidence>
<evidence type="ECO:0000256" key="6">
    <source>
        <dbReference type="ARBA" id="ARBA00022723"/>
    </source>
</evidence>
<evidence type="ECO:0000259" key="13">
    <source>
        <dbReference type="Pfam" id="PF03313"/>
    </source>
</evidence>
<proteinExistence type="inferred from homology"/>
<feature type="domain" description="Serine dehydratase-like alpha subunit" evidence="13">
    <location>
        <begin position="140"/>
        <end position="395"/>
    </location>
</feature>
<feature type="region of interest" description="Disordered" evidence="12">
    <location>
        <begin position="1"/>
        <end position="21"/>
    </location>
</feature>
<sequence>MESIKEIYKIGSGPSSSHTMGPKKAAEMFIKRQPQAASYKVVLYGSLAATGKGHLTDYAIEEVFKKKELQLSVEWKPEEFLPRHSNALTFYALDTDNKEIDRWTAYSVGGGTVIDDFTQEETTTVYELTTLDEILQWCEANGKHLWEYVEEIEGKEIWTYLEKVWKVMRTAIKKGLDEEGVLPGALKLPRKAASYYTKAKNFSGRMERRSMIFAYALAVSEQNAAGGTIVTAPTCGASGVLPAVLKFIESYYESTDKKILRALATAGLIGNLVKYNASISGAEVGCQGEVGTACAMASAAATQLFGGTIYQVEYSAEMGLEHHLGLTCDPIAGLVQIPCIERNAFAAARALNHNTYVLLSDGRHRITFDEVVKAMKQTGHDLPNIYKETSTGGLAVFHQARDIMKND</sequence>
<evidence type="ECO:0000259" key="14">
    <source>
        <dbReference type="Pfam" id="PF03315"/>
    </source>
</evidence>
<evidence type="ECO:0000256" key="1">
    <source>
        <dbReference type="ARBA" id="ARBA00001966"/>
    </source>
</evidence>
<keyword evidence="16" id="KW-1185">Reference proteome</keyword>
<comment type="cofactor">
    <cofactor evidence="1 11">
        <name>[4Fe-4S] cluster</name>
        <dbReference type="ChEBI" id="CHEBI:49883"/>
    </cofactor>
</comment>
<comment type="caution">
    <text evidence="15">The sequence shown here is derived from an EMBL/GenBank/DDBJ whole genome shotgun (WGS) entry which is preliminary data.</text>
</comment>
<keyword evidence="5 11" id="KW-0004">4Fe-4S</keyword>
<keyword evidence="9 11" id="KW-0456">Lyase</keyword>
<dbReference type="InterPro" id="IPR051318">
    <property type="entry name" value="Fe-S_L-Ser"/>
</dbReference>
<evidence type="ECO:0000256" key="8">
    <source>
        <dbReference type="ARBA" id="ARBA00023014"/>
    </source>
</evidence>
<comment type="similarity">
    <text evidence="3 11">Belongs to the iron-sulfur dependent L-serine dehydratase family.</text>
</comment>
<keyword evidence="7 11" id="KW-0408">Iron</keyword>
<protein>
    <recommendedName>
        <fullName evidence="11">L-serine dehydratase</fullName>
        <ecNumber evidence="11">4.3.1.17</ecNumber>
    </recommendedName>
</protein>
<dbReference type="EMBL" id="JAENRR010000097">
    <property type="protein sequence ID" value="MBK3519845.1"/>
    <property type="molecule type" value="Genomic_DNA"/>
</dbReference>
<keyword evidence="4 11" id="KW-0312">Gluconeogenesis</keyword>
<evidence type="ECO:0000313" key="16">
    <source>
        <dbReference type="Proteomes" id="UP000605676"/>
    </source>
</evidence>